<evidence type="ECO:0000313" key="2">
    <source>
        <dbReference type="EMBL" id="MCI86726.1"/>
    </source>
</evidence>
<accession>A0A392VEB8</accession>
<feature type="non-terminal residue" evidence="2">
    <location>
        <position position="1"/>
    </location>
</feature>
<name>A0A392VEB8_9FABA</name>
<reference evidence="2 3" key="1">
    <citation type="journal article" date="2018" name="Front. Plant Sci.">
        <title>Red Clover (Trifolium pratense) and Zigzag Clover (T. medium) - A Picture of Genomic Similarities and Differences.</title>
        <authorList>
            <person name="Dluhosova J."/>
            <person name="Istvanek J."/>
            <person name="Nedelnik J."/>
            <person name="Repkova J."/>
        </authorList>
    </citation>
    <scope>NUCLEOTIDE SEQUENCE [LARGE SCALE GENOMIC DNA]</scope>
    <source>
        <strain evidence="3">cv. 10/8</strain>
        <tissue evidence="2">Leaf</tissue>
    </source>
</reference>
<proteinExistence type="predicted"/>
<dbReference type="EMBL" id="LXQA011147987">
    <property type="protein sequence ID" value="MCI86726.1"/>
    <property type="molecule type" value="Genomic_DNA"/>
</dbReference>
<comment type="caution">
    <text evidence="2">The sequence shown here is derived from an EMBL/GenBank/DDBJ whole genome shotgun (WGS) entry which is preliminary data.</text>
</comment>
<sequence>VHNPPPIHRNGRGAPPGRSTF</sequence>
<evidence type="ECO:0000256" key="1">
    <source>
        <dbReference type="SAM" id="MobiDB-lite"/>
    </source>
</evidence>
<dbReference type="AlphaFoldDB" id="A0A392VEB8"/>
<dbReference type="Proteomes" id="UP000265520">
    <property type="component" value="Unassembled WGS sequence"/>
</dbReference>
<organism evidence="2 3">
    <name type="scientific">Trifolium medium</name>
    <dbReference type="NCBI Taxonomy" id="97028"/>
    <lineage>
        <taxon>Eukaryota</taxon>
        <taxon>Viridiplantae</taxon>
        <taxon>Streptophyta</taxon>
        <taxon>Embryophyta</taxon>
        <taxon>Tracheophyta</taxon>
        <taxon>Spermatophyta</taxon>
        <taxon>Magnoliopsida</taxon>
        <taxon>eudicotyledons</taxon>
        <taxon>Gunneridae</taxon>
        <taxon>Pentapetalae</taxon>
        <taxon>rosids</taxon>
        <taxon>fabids</taxon>
        <taxon>Fabales</taxon>
        <taxon>Fabaceae</taxon>
        <taxon>Papilionoideae</taxon>
        <taxon>50 kb inversion clade</taxon>
        <taxon>NPAAA clade</taxon>
        <taxon>Hologalegina</taxon>
        <taxon>IRL clade</taxon>
        <taxon>Trifolieae</taxon>
        <taxon>Trifolium</taxon>
    </lineage>
</organism>
<protein>
    <submittedName>
        <fullName evidence="2">Uncharacterized protein</fullName>
    </submittedName>
</protein>
<evidence type="ECO:0000313" key="3">
    <source>
        <dbReference type="Proteomes" id="UP000265520"/>
    </source>
</evidence>
<keyword evidence="3" id="KW-1185">Reference proteome</keyword>
<feature type="region of interest" description="Disordered" evidence="1">
    <location>
        <begin position="1"/>
        <end position="21"/>
    </location>
</feature>